<name>U2PUN3_LEPWF</name>
<evidence type="ECO:0000259" key="1">
    <source>
        <dbReference type="Pfam" id="PF01710"/>
    </source>
</evidence>
<dbReference type="AlphaFoldDB" id="U2PUN3"/>
<dbReference type="eggNOG" id="COG3415">
    <property type="taxonomic scope" value="Bacteria"/>
</dbReference>
<dbReference type="Proteomes" id="UP000016626">
    <property type="component" value="Unassembled WGS sequence"/>
</dbReference>
<sequence length="46" mass="5623">MAYEKDYRKRILNFYYGNGKTKTLLQFGINSDTLYGWIKLKRETRK</sequence>
<proteinExistence type="predicted"/>
<comment type="caution">
    <text evidence="2">The sequence shown here is derived from an EMBL/GenBank/DDBJ whole genome shotgun (WGS) entry which is preliminary data.</text>
</comment>
<evidence type="ECO:0000313" key="2">
    <source>
        <dbReference type="EMBL" id="ERK47831.1"/>
    </source>
</evidence>
<dbReference type="HOGENOM" id="CLU_3185397_0_0_0"/>
<feature type="domain" description="Transposase Synechocystis PCC 6803" evidence="1">
    <location>
        <begin position="1"/>
        <end position="42"/>
    </location>
</feature>
<organism evidence="2 3">
    <name type="scientific">Leptotrichia wadei (strain F0279)</name>
    <dbReference type="NCBI Taxonomy" id="888055"/>
    <lineage>
        <taxon>Bacteria</taxon>
        <taxon>Fusobacteriati</taxon>
        <taxon>Fusobacteriota</taxon>
        <taxon>Fusobacteriia</taxon>
        <taxon>Fusobacteriales</taxon>
        <taxon>Leptotrichiaceae</taxon>
        <taxon>Leptotrichia</taxon>
    </lineage>
</organism>
<dbReference type="InterPro" id="IPR002622">
    <property type="entry name" value="Transposase_14"/>
</dbReference>
<dbReference type="EMBL" id="AWVM01000112">
    <property type="protein sequence ID" value="ERK47831.1"/>
    <property type="molecule type" value="Genomic_DNA"/>
</dbReference>
<accession>U2PUN3</accession>
<reference evidence="2 3" key="1">
    <citation type="submission" date="2013-06" db="EMBL/GenBank/DDBJ databases">
        <authorList>
            <person name="Weinstock G."/>
            <person name="Sodergren E."/>
            <person name="Lobos E.A."/>
            <person name="Fulton L."/>
            <person name="Fulton R."/>
            <person name="Courtney L."/>
            <person name="Fronick C."/>
            <person name="O'Laughlin M."/>
            <person name="Godfrey J."/>
            <person name="Wilson R.M."/>
            <person name="Miner T."/>
            <person name="Farmer C."/>
            <person name="Delehaunty K."/>
            <person name="Cordes M."/>
            <person name="Minx P."/>
            <person name="Tomlinson C."/>
            <person name="Chen J."/>
            <person name="Wollam A."/>
            <person name="Pepin K.H."/>
            <person name="Bhonagiri V."/>
            <person name="Zhang X."/>
            <person name="Warren W."/>
            <person name="Mitreva M."/>
            <person name="Mardis E.R."/>
            <person name="Wilson R.K."/>
        </authorList>
    </citation>
    <scope>NUCLEOTIDE SEQUENCE [LARGE SCALE GENOMIC DNA]</scope>
    <source>
        <strain evidence="2 3">F0279</strain>
    </source>
</reference>
<protein>
    <recommendedName>
        <fullName evidence="1">Transposase Synechocystis PCC 6803 domain-containing protein</fullName>
    </recommendedName>
</protein>
<dbReference type="RefSeq" id="WP_021747176.1">
    <property type="nucleotide sequence ID" value="NZ_KI271424.1"/>
</dbReference>
<gene>
    <name evidence="2" type="ORF">HMPREF9015_02264</name>
</gene>
<evidence type="ECO:0000313" key="3">
    <source>
        <dbReference type="Proteomes" id="UP000016626"/>
    </source>
</evidence>
<dbReference type="Pfam" id="PF01710">
    <property type="entry name" value="HTH_Tnp_IS630"/>
    <property type="match status" value="1"/>
</dbReference>